<name>A0A1I2HGG1_9RHOB</name>
<comment type="function">
    <text evidence="2">Antitoxin component of a type II toxin-antitoxin (TA) system.</text>
</comment>
<sequence>MGMTTINSRTFNQDASGAKRAAQEGPVFITDRGKPAHVLLSIEAYRRLTGPQESILDLLADPDAADVSFEPDRLRDLTRPADLS</sequence>
<dbReference type="SUPFAM" id="SSF143120">
    <property type="entry name" value="YefM-like"/>
    <property type="match status" value="1"/>
</dbReference>
<dbReference type="EMBL" id="FOMW01000053">
    <property type="protein sequence ID" value="SFF29224.1"/>
    <property type="molecule type" value="Genomic_DNA"/>
</dbReference>
<evidence type="ECO:0000256" key="3">
    <source>
        <dbReference type="SAM" id="MobiDB-lite"/>
    </source>
</evidence>
<dbReference type="Gene3D" id="3.40.1620.10">
    <property type="entry name" value="YefM-like domain"/>
    <property type="match status" value="1"/>
</dbReference>
<feature type="compositionally biased region" description="Polar residues" evidence="3">
    <location>
        <begin position="1"/>
        <end position="15"/>
    </location>
</feature>
<accession>A0A1I2HGG1</accession>
<dbReference type="Pfam" id="PF02604">
    <property type="entry name" value="PhdYeFM_antitox"/>
    <property type="match status" value="1"/>
</dbReference>
<evidence type="ECO:0000313" key="4">
    <source>
        <dbReference type="EMBL" id="SFF29224.1"/>
    </source>
</evidence>
<dbReference type="InterPro" id="IPR006442">
    <property type="entry name" value="Antitoxin_Phd/YefM"/>
</dbReference>
<keyword evidence="5" id="KW-1185">Reference proteome</keyword>
<gene>
    <name evidence="4" type="ORF">SAMN04488523_1537</name>
</gene>
<comment type="similarity">
    <text evidence="1 2">Belongs to the phD/YefM antitoxin family.</text>
</comment>
<evidence type="ECO:0000256" key="1">
    <source>
        <dbReference type="ARBA" id="ARBA00009981"/>
    </source>
</evidence>
<organism evidence="4 5">
    <name type="scientific">Sulfitobacter brevis</name>
    <dbReference type="NCBI Taxonomy" id="74348"/>
    <lineage>
        <taxon>Bacteria</taxon>
        <taxon>Pseudomonadati</taxon>
        <taxon>Pseudomonadota</taxon>
        <taxon>Alphaproteobacteria</taxon>
        <taxon>Rhodobacterales</taxon>
        <taxon>Roseobacteraceae</taxon>
        <taxon>Sulfitobacter</taxon>
    </lineage>
</organism>
<evidence type="ECO:0000256" key="2">
    <source>
        <dbReference type="RuleBase" id="RU362080"/>
    </source>
</evidence>
<proteinExistence type="inferred from homology"/>
<dbReference type="RefSeq" id="WP_093925654.1">
    <property type="nucleotide sequence ID" value="NZ_FOMW01000053.1"/>
</dbReference>
<dbReference type="STRING" id="74348.SAMN04488523_1537"/>
<dbReference type="AlphaFoldDB" id="A0A1I2HGG1"/>
<dbReference type="NCBIfam" id="TIGR01552">
    <property type="entry name" value="phd_fam"/>
    <property type="match status" value="1"/>
</dbReference>
<dbReference type="OrthoDB" id="165038at2"/>
<protein>
    <recommendedName>
        <fullName evidence="2">Antitoxin</fullName>
    </recommendedName>
</protein>
<reference evidence="4 5" key="1">
    <citation type="submission" date="2016-10" db="EMBL/GenBank/DDBJ databases">
        <authorList>
            <person name="de Groot N.N."/>
        </authorList>
    </citation>
    <scope>NUCLEOTIDE SEQUENCE [LARGE SCALE GENOMIC DNA]</scope>
    <source>
        <strain evidence="4 5">DSM 11443</strain>
    </source>
</reference>
<evidence type="ECO:0000313" key="5">
    <source>
        <dbReference type="Proteomes" id="UP000198977"/>
    </source>
</evidence>
<dbReference type="InterPro" id="IPR036165">
    <property type="entry name" value="YefM-like_sf"/>
</dbReference>
<dbReference type="Proteomes" id="UP000198977">
    <property type="component" value="Unassembled WGS sequence"/>
</dbReference>
<feature type="region of interest" description="Disordered" evidence="3">
    <location>
        <begin position="1"/>
        <end position="23"/>
    </location>
</feature>